<sequence>MLVGALLQRMCRQPIVSGDGQTVAYQVYFRGEDRRSFPCLAASEKARLCRVISERLQVIADNKRVFLNFTESGIVQGLPELLPSSQVVITLLTERSPSAALLTACQRLADKGYQIALSAHEKYCCWEPFYRLAAVVEVDAQRVTGVQLVRQIAELKHHRCQIMAHCQVDDLSAESCRTLGVDYFIHPAKPLPLEASLSEQGMIAADRI</sequence>
<dbReference type="eggNOG" id="COG3434">
    <property type="taxonomic scope" value="Bacteria"/>
</dbReference>
<evidence type="ECO:0000313" key="2">
    <source>
        <dbReference type="Proteomes" id="UP000014115"/>
    </source>
</evidence>
<dbReference type="RefSeq" id="WP_008487013.1">
    <property type="nucleotide sequence ID" value="NZ_AMRG01000001.1"/>
</dbReference>
<accession>K2KLR6</accession>
<dbReference type="EMBL" id="AMRG01000001">
    <property type="protein sequence ID" value="EKE87517.1"/>
    <property type="molecule type" value="Genomic_DNA"/>
</dbReference>
<evidence type="ECO:0000313" key="1">
    <source>
        <dbReference type="EMBL" id="EKE87517.1"/>
    </source>
</evidence>
<keyword evidence="2" id="KW-1185">Reference proteome</keyword>
<dbReference type="Proteomes" id="UP000014115">
    <property type="component" value="Unassembled WGS sequence"/>
</dbReference>
<gene>
    <name evidence="1" type="ORF">A10D4_00435</name>
</gene>
<protein>
    <submittedName>
        <fullName evidence="1">Diguanylate phosphodiesterase</fullName>
    </submittedName>
</protein>
<organism evidence="1 2">
    <name type="scientific">Idiomarina xiamenensis 10-D-4</name>
    <dbReference type="NCBI Taxonomy" id="740709"/>
    <lineage>
        <taxon>Bacteria</taxon>
        <taxon>Pseudomonadati</taxon>
        <taxon>Pseudomonadota</taxon>
        <taxon>Gammaproteobacteria</taxon>
        <taxon>Alteromonadales</taxon>
        <taxon>Idiomarinaceae</taxon>
        <taxon>Idiomarina</taxon>
    </lineage>
</organism>
<comment type="caution">
    <text evidence="1">The sequence shown here is derived from an EMBL/GenBank/DDBJ whole genome shotgun (WGS) entry which is preliminary data.</text>
</comment>
<dbReference type="OrthoDB" id="9804751at2"/>
<dbReference type="AlphaFoldDB" id="K2KLR6"/>
<dbReference type="STRING" id="740709.A10D4_00435"/>
<reference evidence="1 2" key="1">
    <citation type="journal article" date="2012" name="J. Bacteriol.">
        <title>Genome Sequence of Idiomarina xiamenensis Type Strain 10-D-4.</title>
        <authorList>
            <person name="Lai Q."/>
            <person name="Wang L."/>
            <person name="Wang W."/>
            <person name="Shao Z."/>
        </authorList>
    </citation>
    <scope>NUCLEOTIDE SEQUENCE [LARGE SCALE GENOMIC DNA]</scope>
    <source>
        <strain evidence="1 2">10-D-4</strain>
    </source>
</reference>
<dbReference type="PATRIC" id="fig|740709.3.peg.88"/>
<proteinExistence type="predicted"/>
<name>K2KLR6_9GAMM</name>